<evidence type="ECO:0000313" key="1">
    <source>
        <dbReference type="EMBL" id="TFK99799.1"/>
    </source>
</evidence>
<organism evidence="1 2">
    <name type="scientific">Pterulicium gracile</name>
    <dbReference type="NCBI Taxonomy" id="1884261"/>
    <lineage>
        <taxon>Eukaryota</taxon>
        <taxon>Fungi</taxon>
        <taxon>Dikarya</taxon>
        <taxon>Basidiomycota</taxon>
        <taxon>Agaricomycotina</taxon>
        <taxon>Agaricomycetes</taxon>
        <taxon>Agaricomycetidae</taxon>
        <taxon>Agaricales</taxon>
        <taxon>Pleurotineae</taxon>
        <taxon>Pterulaceae</taxon>
        <taxon>Pterulicium</taxon>
    </lineage>
</organism>
<dbReference type="EMBL" id="ML178832">
    <property type="protein sequence ID" value="TFK99799.1"/>
    <property type="molecule type" value="Genomic_DNA"/>
</dbReference>
<proteinExistence type="predicted"/>
<reference evidence="1 2" key="1">
    <citation type="journal article" date="2019" name="Nat. Ecol. Evol.">
        <title>Megaphylogeny resolves global patterns of mushroom evolution.</title>
        <authorList>
            <person name="Varga T."/>
            <person name="Krizsan K."/>
            <person name="Foldi C."/>
            <person name="Dima B."/>
            <person name="Sanchez-Garcia M."/>
            <person name="Sanchez-Ramirez S."/>
            <person name="Szollosi G.J."/>
            <person name="Szarkandi J.G."/>
            <person name="Papp V."/>
            <person name="Albert L."/>
            <person name="Andreopoulos W."/>
            <person name="Angelini C."/>
            <person name="Antonin V."/>
            <person name="Barry K.W."/>
            <person name="Bougher N.L."/>
            <person name="Buchanan P."/>
            <person name="Buyck B."/>
            <person name="Bense V."/>
            <person name="Catcheside P."/>
            <person name="Chovatia M."/>
            <person name="Cooper J."/>
            <person name="Damon W."/>
            <person name="Desjardin D."/>
            <person name="Finy P."/>
            <person name="Geml J."/>
            <person name="Haridas S."/>
            <person name="Hughes K."/>
            <person name="Justo A."/>
            <person name="Karasinski D."/>
            <person name="Kautmanova I."/>
            <person name="Kiss B."/>
            <person name="Kocsube S."/>
            <person name="Kotiranta H."/>
            <person name="LaButti K.M."/>
            <person name="Lechner B.E."/>
            <person name="Liimatainen K."/>
            <person name="Lipzen A."/>
            <person name="Lukacs Z."/>
            <person name="Mihaltcheva S."/>
            <person name="Morgado L.N."/>
            <person name="Niskanen T."/>
            <person name="Noordeloos M.E."/>
            <person name="Ohm R.A."/>
            <person name="Ortiz-Santana B."/>
            <person name="Ovrebo C."/>
            <person name="Racz N."/>
            <person name="Riley R."/>
            <person name="Savchenko A."/>
            <person name="Shiryaev A."/>
            <person name="Soop K."/>
            <person name="Spirin V."/>
            <person name="Szebenyi C."/>
            <person name="Tomsovsky M."/>
            <person name="Tulloss R.E."/>
            <person name="Uehling J."/>
            <person name="Grigoriev I.V."/>
            <person name="Vagvolgyi C."/>
            <person name="Papp T."/>
            <person name="Martin F.M."/>
            <person name="Miettinen O."/>
            <person name="Hibbett D.S."/>
            <person name="Nagy L.G."/>
        </authorList>
    </citation>
    <scope>NUCLEOTIDE SEQUENCE [LARGE SCALE GENOMIC DNA]</scope>
    <source>
        <strain evidence="1 2">CBS 309.79</strain>
    </source>
</reference>
<dbReference type="OrthoDB" id="3070764at2759"/>
<dbReference type="AlphaFoldDB" id="A0A5C3QF81"/>
<evidence type="ECO:0000313" key="2">
    <source>
        <dbReference type="Proteomes" id="UP000305067"/>
    </source>
</evidence>
<keyword evidence="2" id="KW-1185">Reference proteome</keyword>
<sequence length="68" mass="7716">MSTRLCDAESYARFLLPRLHGYPLWIPEPFGRIGKFRQVDVRVGDVGYITDIGSLETLFNVLVEGTTQ</sequence>
<protein>
    <submittedName>
        <fullName evidence="1">Uncharacterized protein</fullName>
    </submittedName>
</protein>
<gene>
    <name evidence="1" type="ORF">BDV98DRAFT_510078</name>
</gene>
<dbReference type="STRING" id="1884261.A0A5C3QF81"/>
<accession>A0A5C3QF81</accession>
<name>A0A5C3QF81_9AGAR</name>
<dbReference type="Proteomes" id="UP000305067">
    <property type="component" value="Unassembled WGS sequence"/>
</dbReference>